<evidence type="ECO:0000256" key="1">
    <source>
        <dbReference type="SAM" id="Phobius"/>
    </source>
</evidence>
<keyword evidence="1" id="KW-0812">Transmembrane</keyword>
<keyword evidence="1" id="KW-0472">Membrane</keyword>
<reference evidence="2 3" key="1">
    <citation type="submission" date="2016-05" db="EMBL/GenBank/DDBJ databases">
        <title>Niabella ginsenosidivorans BS26 whole genome sequencing.</title>
        <authorList>
            <person name="Im W.T."/>
            <person name="Siddiqi M.Z."/>
        </authorList>
    </citation>
    <scope>NUCLEOTIDE SEQUENCE [LARGE SCALE GENOMIC DNA]</scope>
    <source>
        <strain evidence="2 3">BS26</strain>
    </source>
</reference>
<sequence length="86" mass="9440">MGAIRVTKAFYLISVEEKTECSLILFLFLVGWACMFSLCCSSICLGRLSESLAHKLAPFGLLVKTIAPVGIYTGFAGHPEIRRKSQ</sequence>
<dbReference type="KEGG" id="nia:A8C56_18855"/>
<keyword evidence="3" id="KW-1185">Reference proteome</keyword>
<evidence type="ECO:0000313" key="2">
    <source>
        <dbReference type="EMBL" id="ANH82764.1"/>
    </source>
</evidence>
<accession>A0A1A9I898</accession>
<dbReference type="Proteomes" id="UP000077667">
    <property type="component" value="Chromosome"/>
</dbReference>
<protein>
    <submittedName>
        <fullName evidence="2">Uncharacterized protein</fullName>
    </submittedName>
</protein>
<dbReference type="EMBL" id="CP015772">
    <property type="protein sequence ID" value="ANH82764.1"/>
    <property type="molecule type" value="Genomic_DNA"/>
</dbReference>
<gene>
    <name evidence="2" type="ORF">A8C56_18855</name>
</gene>
<organism evidence="2 3">
    <name type="scientific">Niabella ginsenosidivorans</name>
    <dbReference type="NCBI Taxonomy" id="1176587"/>
    <lineage>
        <taxon>Bacteria</taxon>
        <taxon>Pseudomonadati</taxon>
        <taxon>Bacteroidota</taxon>
        <taxon>Chitinophagia</taxon>
        <taxon>Chitinophagales</taxon>
        <taxon>Chitinophagaceae</taxon>
        <taxon>Niabella</taxon>
    </lineage>
</organism>
<feature type="transmembrane region" description="Helical" evidence="1">
    <location>
        <begin position="56"/>
        <end position="75"/>
    </location>
</feature>
<name>A0A1A9I898_9BACT</name>
<proteinExistence type="predicted"/>
<dbReference type="STRING" id="1176587.A8C56_18855"/>
<keyword evidence="1" id="KW-1133">Transmembrane helix</keyword>
<evidence type="ECO:0000313" key="3">
    <source>
        <dbReference type="Proteomes" id="UP000077667"/>
    </source>
</evidence>
<dbReference type="AlphaFoldDB" id="A0A1A9I898"/>
<feature type="transmembrane region" description="Helical" evidence="1">
    <location>
        <begin position="21"/>
        <end position="44"/>
    </location>
</feature>